<protein>
    <recommendedName>
        <fullName evidence="1">Survival protein SurE-like phosphatase/nucleotidase domain-containing protein</fullName>
    </recommendedName>
</protein>
<dbReference type="PANTHER" id="PTHR47551:SF1">
    <property type="entry name" value="TUBULIN--TYROSINE LIGASE PBY1-RELATED"/>
    <property type="match status" value="1"/>
</dbReference>
<feature type="domain" description="Survival protein SurE-like phosphatase/nucleotidase" evidence="1">
    <location>
        <begin position="3"/>
        <end position="216"/>
    </location>
</feature>
<evidence type="ECO:0000313" key="3">
    <source>
        <dbReference type="Proteomes" id="UP000750522"/>
    </source>
</evidence>
<dbReference type="PANTHER" id="PTHR47551">
    <property type="entry name" value="TUBULIN--TYROSINE LIGASE PBY1-RELATED"/>
    <property type="match status" value="1"/>
</dbReference>
<dbReference type="AlphaFoldDB" id="A0A9P5KVJ6"/>
<dbReference type="InterPro" id="IPR027746">
    <property type="entry name" value="TTL"/>
</dbReference>
<comment type="caution">
    <text evidence="2">The sequence shown here is derived from an EMBL/GenBank/DDBJ whole genome shotgun (WGS) entry which is preliminary data.</text>
</comment>
<dbReference type="InterPro" id="IPR036523">
    <property type="entry name" value="SurE-like_sf"/>
</dbReference>
<dbReference type="Proteomes" id="UP000750522">
    <property type="component" value="Unassembled WGS sequence"/>
</dbReference>
<dbReference type="EMBL" id="QQZK01000024">
    <property type="protein sequence ID" value="KAF5103280.1"/>
    <property type="molecule type" value="Genomic_DNA"/>
</dbReference>
<evidence type="ECO:0000259" key="1">
    <source>
        <dbReference type="Pfam" id="PF01975"/>
    </source>
</evidence>
<evidence type="ECO:0000313" key="2">
    <source>
        <dbReference type="EMBL" id="KAF5103280.1"/>
    </source>
</evidence>
<dbReference type="Pfam" id="PF01975">
    <property type="entry name" value="SurE"/>
    <property type="match status" value="1"/>
</dbReference>
<dbReference type="Gene3D" id="3.40.1210.10">
    <property type="entry name" value="Survival protein SurE-like phosphatase/nucleotidase"/>
    <property type="match status" value="1"/>
</dbReference>
<name>A0A9P5KVJ6_GEOCN</name>
<reference evidence="2" key="1">
    <citation type="journal article" date="2020" name="Front. Microbiol.">
        <title>Phenotypic and Genetic Characterization of the Cheese Ripening Yeast Geotrichum candidum.</title>
        <authorList>
            <person name="Perkins V."/>
            <person name="Vignola S."/>
            <person name="Lessard M.H."/>
            <person name="Plante P.L."/>
            <person name="Corbeil J."/>
            <person name="Dugat-Bony E."/>
            <person name="Frenette M."/>
            <person name="Labrie S."/>
        </authorList>
    </citation>
    <scope>NUCLEOTIDE SEQUENCE</scope>
    <source>
        <strain evidence="2">LMA-70</strain>
    </source>
</reference>
<organism evidence="2 3">
    <name type="scientific">Geotrichum candidum</name>
    <name type="common">Oospora lactis</name>
    <name type="synonym">Dipodascus geotrichum</name>
    <dbReference type="NCBI Taxonomy" id="1173061"/>
    <lineage>
        <taxon>Eukaryota</taxon>
        <taxon>Fungi</taxon>
        <taxon>Dikarya</taxon>
        <taxon>Ascomycota</taxon>
        <taxon>Saccharomycotina</taxon>
        <taxon>Dipodascomycetes</taxon>
        <taxon>Dipodascales</taxon>
        <taxon>Dipodascaceae</taxon>
        <taxon>Geotrichum</taxon>
    </lineage>
</organism>
<accession>A0A9P5KVJ6</accession>
<dbReference type="GO" id="GO:0016787">
    <property type="term" value="F:hydrolase activity"/>
    <property type="evidence" value="ECO:0007669"/>
    <property type="project" value="InterPro"/>
</dbReference>
<dbReference type="SUPFAM" id="SSF64167">
    <property type="entry name" value="SurE-like"/>
    <property type="match status" value="1"/>
</dbReference>
<dbReference type="InterPro" id="IPR002828">
    <property type="entry name" value="SurE-like_Pase/nucleotidase"/>
</dbReference>
<dbReference type="GO" id="GO:0000932">
    <property type="term" value="C:P-body"/>
    <property type="evidence" value="ECO:0007669"/>
    <property type="project" value="TreeGrafter"/>
</dbReference>
<proteinExistence type="predicted"/>
<sequence>MHVLITNDDGPPNQETSPYIHYFIDAIKKHTDWEISIALPNTQRSWIGKAHMIGQSLTASYIYPGEIGKPYEGPFYKQVKSPEHEEWTLLDGTPASCANVGINHLFKDKGPVDLVLSGPNYGRNSTALYIMSSGTIGAAMEGALCGVKSIGLSYAYNDRVHVPKQIESASEISVKLIKHLYENWDSEAQLYSINVPLKDDHSATKIFYTHILENTWGANFEPWEDYELRQKGKNEIESDLEDELAAVATVGEQQGHQPHNEGEKPKNLLPTYELNSQGLKRDKRLTQFKWSPDFSAVRNSVKGSEEGNDGLVVDQGNISVTPLRACFKDIPIKKEIKI</sequence>
<gene>
    <name evidence="2" type="ORF">DV451_001575</name>
</gene>
<reference evidence="2" key="2">
    <citation type="submission" date="2020-01" db="EMBL/GenBank/DDBJ databases">
        <authorList>
            <person name="Perkins V."/>
            <person name="Lessard M.-H."/>
            <person name="Dugat-Bony E."/>
            <person name="Frenette M."/>
            <person name="Labrie S."/>
        </authorList>
    </citation>
    <scope>NUCLEOTIDE SEQUENCE</scope>
    <source>
        <strain evidence="2">LMA-70</strain>
    </source>
</reference>
<dbReference type="NCBIfam" id="TIGR00087">
    <property type="entry name" value="surE"/>
    <property type="match status" value="1"/>
</dbReference>